<gene>
    <name evidence="2" type="ORF">GMLC_02550</name>
</gene>
<feature type="transmembrane region" description="Helical" evidence="1">
    <location>
        <begin position="32"/>
        <end position="57"/>
    </location>
</feature>
<keyword evidence="1" id="KW-1133">Transmembrane helix</keyword>
<organism evidence="2 3">
    <name type="scientific">Geomonas limicola</name>
    <dbReference type="NCBI Taxonomy" id="2740186"/>
    <lineage>
        <taxon>Bacteria</taxon>
        <taxon>Pseudomonadati</taxon>
        <taxon>Thermodesulfobacteriota</taxon>
        <taxon>Desulfuromonadia</taxon>
        <taxon>Geobacterales</taxon>
        <taxon>Geobacteraceae</taxon>
        <taxon>Geomonas</taxon>
    </lineage>
</organism>
<protein>
    <submittedName>
        <fullName evidence="2">Uncharacterized protein</fullName>
    </submittedName>
</protein>
<proteinExistence type="predicted"/>
<feature type="transmembrane region" description="Helical" evidence="1">
    <location>
        <begin position="6"/>
        <end position="25"/>
    </location>
</feature>
<keyword evidence="3" id="KW-1185">Reference proteome</keyword>
<keyword evidence="1" id="KW-0812">Transmembrane</keyword>
<feature type="transmembrane region" description="Helical" evidence="1">
    <location>
        <begin position="141"/>
        <end position="160"/>
    </location>
</feature>
<feature type="transmembrane region" description="Helical" evidence="1">
    <location>
        <begin position="241"/>
        <end position="264"/>
    </location>
</feature>
<evidence type="ECO:0000256" key="1">
    <source>
        <dbReference type="SAM" id="Phobius"/>
    </source>
</evidence>
<evidence type="ECO:0000313" key="2">
    <source>
        <dbReference type="EMBL" id="GFO66676.1"/>
    </source>
</evidence>
<feature type="transmembrane region" description="Helical" evidence="1">
    <location>
        <begin position="207"/>
        <end position="229"/>
    </location>
</feature>
<dbReference type="AlphaFoldDB" id="A0A6V8N2G6"/>
<feature type="transmembrane region" description="Helical" evidence="1">
    <location>
        <begin position="100"/>
        <end position="121"/>
    </location>
</feature>
<evidence type="ECO:0000313" key="3">
    <source>
        <dbReference type="Proteomes" id="UP000587586"/>
    </source>
</evidence>
<comment type="caution">
    <text evidence="2">The sequence shown here is derived from an EMBL/GenBank/DDBJ whole genome shotgun (WGS) entry which is preliminary data.</text>
</comment>
<keyword evidence="1" id="KW-0472">Membrane</keyword>
<feature type="transmembrane region" description="Helical" evidence="1">
    <location>
        <begin position="167"/>
        <end position="187"/>
    </location>
</feature>
<reference evidence="3" key="1">
    <citation type="submission" date="2020-06" db="EMBL/GenBank/DDBJ databases">
        <title>Draft genomic sequecing of Geomonas sp. Red745.</title>
        <authorList>
            <person name="Itoh H."/>
            <person name="Xu Z.X."/>
            <person name="Ushijima N."/>
            <person name="Masuda Y."/>
            <person name="Shiratori Y."/>
            <person name="Senoo K."/>
        </authorList>
    </citation>
    <scope>NUCLEOTIDE SEQUENCE [LARGE SCALE GENOMIC DNA]</scope>
    <source>
        <strain evidence="3">Red745</strain>
    </source>
</reference>
<sequence length="269" mass="28155">MAANAFLGYTLFNAIAAAVIAKTFLEQRRPGLLMMGCGAIIWNCSGLVGTVSGLGLFRETVDINSLITMHNCCLWGSSFCHLAGAGLSPKWQLSEGNGRAALATTYLLAGAVAGLIVVLAYSGGLPVFFIAGKGGTMVRQFVLGSAVAMLALAALILLWLNRSASSALRWYPPALMLLAIGVTGVLVQKVNGGWVGWLGRGTQSLGGFYLVIGALVSHMVPLPEGVPFWRALTEMRQKWAISAAIAAVLVCMGAAARLLLLPYLGGNFP</sequence>
<dbReference type="Proteomes" id="UP000587586">
    <property type="component" value="Unassembled WGS sequence"/>
</dbReference>
<name>A0A6V8N2G6_9BACT</name>
<accession>A0A6V8N2G6</accession>
<dbReference type="EMBL" id="BLXZ01000001">
    <property type="protein sequence ID" value="GFO66676.1"/>
    <property type="molecule type" value="Genomic_DNA"/>
</dbReference>